<dbReference type="RefSeq" id="WP_306728382.1">
    <property type="nucleotide sequence ID" value="NZ_JAVDDT010000004.1"/>
</dbReference>
<reference evidence="2 3" key="1">
    <citation type="submission" date="2023-08" db="EMBL/GenBank/DDBJ databases">
        <title>Whole-genome sequencing of halo(alkali)philic microorganisms from hypersaline lakes.</title>
        <authorList>
            <person name="Sorokin D.Y."/>
            <person name="Abbas B."/>
            <person name="Merkel A.Y."/>
        </authorList>
    </citation>
    <scope>NUCLEOTIDE SEQUENCE [LARGE SCALE GENOMIC DNA]</scope>
    <source>
        <strain evidence="2 3">AB-CW4</strain>
    </source>
</reference>
<evidence type="ECO:0000256" key="1">
    <source>
        <dbReference type="SAM" id="Phobius"/>
    </source>
</evidence>
<accession>A0ABU0W779</accession>
<evidence type="ECO:0000313" key="3">
    <source>
        <dbReference type="Proteomes" id="UP001239019"/>
    </source>
</evidence>
<gene>
    <name evidence="2" type="ORF">RBH19_08385</name>
</gene>
<keyword evidence="3" id="KW-1185">Reference proteome</keyword>
<dbReference type="EMBL" id="JAVDDT010000004">
    <property type="protein sequence ID" value="MDQ2069888.1"/>
    <property type="molecule type" value="Genomic_DNA"/>
</dbReference>
<name>A0ABU0W779_9GAMM</name>
<evidence type="ECO:0000313" key="2">
    <source>
        <dbReference type="EMBL" id="MDQ2069888.1"/>
    </source>
</evidence>
<evidence type="ECO:0008006" key="4">
    <source>
        <dbReference type="Google" id="ProtNLM"/>
    </source>
</evidence>
<keyword evidence="1" id="KW-1133">Transmembrane helix</keyword>
<comment type="caution">
    <text evidence="2">The sequence shown here is derived from an EMBL/GenBank/DDBJ whole genome shotgun (WGS) entry which is preliminary data.</text>
</comment>
<feature type="transmembrane region" description="Helical" evidence="1">
    <location>
        <begin position="12"/>
        <end position="33"/>
    </location>
</feature>
<protein>
    <recommendedName>
        <fullName evidence="4">MSHA biogenesis protein MshP</fullName>
    </recommendedName>
</protein>
<dbReference type="Proteomes" id="UP001239019">
    <property type="component" value="Unassembled WGS sequence"/>
</dbReference>
<keyword evidence="1" id="KW-0472">Membrane</keyword>
<proteinExistence type="predicted"/>
<sequence length="135" mass="14196">MRSGAIAGKQRGVALIAALFLLVGLAALAIYMVTLSGVQQDTPIRAMDSSRAWYIARSGIEAASYEASNGGGCAAVSSSHSLDDFTVEISCTSTTHTERGEAFQVFVLEAQAQRGSYGERNYVSRTVTAQVSNAP</sequence>
<keyword evidence="1" id="KW-0812">Transmembrane</keyword>
<organism evidence="2 3">
    <name type="scientific">Natronospira bacteriovora</name>
    <dbReference type="NCBI Taxonomy" id="3069753"/>
    <lineage>
        <taxon>Bacteria</taxon>
        <taxon>Pseudomonadati</taxon>
        <taxon>Pseudomonadota</taxon>
        <taxon>Gammaproteobacteria</taxon>
        <taxon>Natronospirales</taxon>
        <taxon>Natronospiraceae</taxon>
        <taxon>Natronospira</taxon>
    </lineage>
</organism>